<evidence type="ECO:0000256" key="1">
    <source>
        <dbReference type="SAM" id="MobiDB-lite"/>
    </source>
</evidence>
<accession>A0A8S5PJP4</accession>
<dbReference type="EMBL" id="BK015442">
    <property type="protein sequence ID" value="DAE06813.1"/>
    <property type="molecule type" value="Genomic_DNA"/>
</dbReference>
<evidence type="ECO:0000313" key="2">
    <source>
        <dbReference type="EMBL" id="DAE06813.1"/>
    </source>
</evidence>
<feature type="region of interest" description="Disordered" evidence="1">
    <location>
        <begin position="17"/>
        <end position="38"/>
    </location>
</feature>
<reference evidence="2" key="1">
    <citation type="journal article" date="2021" name="Proc. Natl. Acad. Sci. U.S.A.">
        <title>A Catalog of Tens of Thousands of Viruses from Human Metagenomes Reveals Hidden Associations with Chronic Diseases.</title>
        <authorList>
            <person name="Tisza M.J."/>
            <person name="Buck C.B."/>
        </authorList>
    </citation>
    <scope>NUCLEOTIDE SEQUENCE</scope>
    <source>
        <strain evidence="2">CtXBp18</strain>
    </source>
</reference>
<organism evidence="2">
    <name type="scientific">Siphoviridae sp. ctXBp18</name>
    <dbReference type="NCBI Taxonomy" id="2825541"/>
    <lineage>
        <taxon>Viruses</taxon>
        <taxon>Duplodnaviria</taxon>
        <taxon>Heunggongvirae</taxon>
        <taxon>Uroviricota</taxon>
        <taxon>Caudoviricetes</taxon>
    </lineage>
</organism>
<protein>
    <submittedName>
        <fullName evidence="2">Uncharacterized protein</fullName>
    </submittedName>
</protein>
<name>A0A8S5PJP4_9CAUD</name>
<sequence>MLLSVLRAQNKIKKLAPERYQHSEASRADTTNIRSKLH</sequence>
<feature type="compositionally biased region" description="Polar residues" evidence="1">
    <location>
        <begin position="28"/>
        <end position="38"/>
    </location>
</feature>
<proteinExistence type="predicted"/>
<feature type="compositionally biased region" description="Basic and acidic residues" evidence="1">
    <location>
        <begin position="17"/>
        <end position="27"/>
    </location>
</feature>